<keyword evidence="2 6" id="KW-0812">Transmembrane</keyword>
<feature type="transmembrane region" description="Helical" evidence="6">
    <location>
        <begin position="13"/>
        <end position="32"/>
    </location>
</feature>
<dbReference type="InterPro" id="IPR036259">
    <property type="entry name" value="MFS_trans_sf"/>
</dbReference>
<proteinExistence type="predicted"/>
<sequence>MADGAGSPTAPDAVWRAGAFAVAAIITFGLSLRLMFGSASSLIDEIRDGYHLDAVEVALLTTGPVVCLGLGASVAPRLARRFSVLPVATVAMAVLAVGTALRAVPGWPILLVGTLLGGLGIAVANVLGPVLIRLLFPRRIGAMTGLLTALICVSAGIASGITPPLTRAVGDSWRTGLGAWAIPAVLAAAAMAVLTVGRARGLRREARAATEVPVVPTPAPTVGLRARMRWAITGFMGIQSLLAYATVAWVPTIYRDRGVSADKAGLIFAVLSVSSIVTALGVPVLATRMRSQRVLAVAVVVLATAGILGVLTTGTWGAWPSAVLIGLGQGGALSLALVLMNLRTASAAEATTLSAFAQTVGYLLAATGPIAMGVLHSLTDGWSVPLIALAATMVPLAACGVVAGHPGAHDRGMSAAAAPVPAYPQSDTGGAGVARSPIHSDGARPNP</sequence>
<dbReference type="GO" id="GO:0005886">
    <property type="term" value="C:plasma membrane"/>
    <property type="evidence" value="ECO:0007669"/>
    <property type="project" value="UniProtKB-SubCell"/>
</dbReference>
<evidence type="ECO:0000256" key="3">
    <source>
        <dbReference type="ARBA" id="ARBA00022989"/>
    </source>
</evidence>
<organism evidence="8 9">
    <name type="scientific">Williamsia herbipolensis</name>
    <dbReference type="NCBI Taxonomy" id="1603258"/>
    <lineage>
        <taxon>Bacteria</taxon>
        <taxon>Bacillati</taxon>
        <taxon>Actinomycetota</taxon>
        <taxon>Actinomycetes</taxon>
        <taxon>Mycobacteriales</taxon>
        <taxon>Nocardiaceae</taxon>
        <taxon>Williamsia</taxon>
    </lineage>
</organism>
<feature type="transmembrane region" description="Helical" evidence="6">
    <location>
        <begin position="144"/>
        <end position="165"/>
    </location>
</feature>
<dbReference type="Proteomes" id="UP001432128">
    <property type="component" value="Chromosome"/>
</dbReference>
<feature type="transmembrane region" description="Helical" evidence="6">
    <location>
        <begin position="294"/>
        <end position="316"/>
    </location>
</feature>
<dbReference type="SUPFAM" id="SSF103473">
    <property type="entry name" value="MFS general substrate transporter"/>
    <property type="match status" value="1"/>
</dbReference>
<dbReference type="Pfam" id="PF07690">
    <property type="entry name" value="MFS_1"/>
    <property type="match status" value="1"/>
</dbReference>
<gene>
    <name evidence="8" type="ORF">OG579_04975</name>
</gene>
<dbReference type="Gene3D" id="1.20.1250.20">
    <property type="entry name" value="MFS general substrate transporter like domains"/>
    <property type="match status" value="2"/>
</dbReference>
<dbReference type="GO" id="GO:0022857">
    <property type="term" value="F:transmembrane transporter activity"/>
    <property type="evidence" value="ECO:0007669"/>
    <property type="project" value="InterPro"/>
</dbReference>
<evidence type="ECO:0000313" key="9">
    <source>
        <dbReference type="Proteomes" id="UP001432128"/>
    </source>
</evidence>
<evidence type="ECO:0000256" key="5">
    <source>
        <dbReference type="SAM" id="MobiDB-lite"/>
    </source>
</evidence>
<dbReference type="InterPro" id="IPR052524">
    <property type="entry name" value="MFS_Cyanate_Porter"/>
</dbReference>
<feature type="transmembrane region" description="Helical" evidence="6">
    <location>
        <begin position="230"/>
        <end position="254"/>
    </location>
</feature>
<dbReference type="EMBL" id="CP108021">
    <property type="protein sequence ID" value="WUM21160.1"/>
    <property type="molecule type" value="Genomic_DNA"/>
</dbReference>
<evidence type="ECO:0000313" key="8">
    <source>
        <dbReference type="EMBL" id="WUM21160.1"/>
    </source>
</evidence>
<feature type="transmembrane region" description="Helical" evidence="6">
    <location>
        <begin position="107"/>
        <end position="132"/>
    </location>
</feature>
<keyword evidence="9" id="KW-1185">Reference proteome</keyword>
<dbReference type="PROSITE" id="PS50850">
    <property type="entry name" value="MFS"/>
    <property type="match status" value="1"/>
</dbReference>
<feature type="transmembrane region" description="Helical" evidence="6">
    <location>
        <begin position="266"/>
        <end position="287"/>
    </location>
</feature>
<feature type="transmembrane region" description="Helical" evidence="6">
    <location>
        <begin position="177"/>
        <end position="197"/>
    </location>
</feature>
<feature type="transmembrane region" description="Helical" evidence="6">
    <location>
        <begin position="354"/>
        <end position="376"/>
    </location>
</feature>
<evidence type="ECO:0000256" key="1">
    <source>
        <dbReference type="ARBA" id="ARBA00004651"/>
    </source>
</evidence>
<keyword evidence="3 6" id="KW-1133">Transmembrane helix</keyword>
<dbReference type="KEGG" id="whr:OG579_04975"/>
<feature type="transmembrane region" description="Helical" evidence="6">
    <location>
        <begin position="322"/>
        <end position="342"/>
    </location>
</feature>
<dbReference type="InterPro" id="IPR011701">
    <property type="entry name" value="MFS"/>
</dbReference>
<dbReference type="AlphaFoldDB" id="A0AAU4K525"/>
<evidence type="ECO:0000256" key="4">
    <source>
        <dbReference type="ARBA" id="ARBA00023136"/>
    </source>
</evidence>
<feature type="domain" description="Major facilitator superfamily (MFS) profile" evidence="7">
    <location>
        <begin position="226"/>
        <end position="447"/>
    </location>
</feature>
<comment type="subcellular location">
    <subcellularLocation>
        <location evidence="1">Cell membrane</location>
        <topology evidence="1">Multi-pass membrane protein</topology>
    </subcellularLocation>
</comment>
<dbReference type="RefSeq" id="WP_328858302.1">
    <property type="nucleotide sequence ID" value="NZ_CP108021.1"/>
</dbReference>
<feature type="transmembrane region" description="Helical" evidence="6">
    <location>
        <begin position="82"/>
        <end position="101"/>
    </location>
</feature>
<evidence type="ECO:0000259" key="7">
    <source>
        <dbReference type="PROSITE" id="PS50850"/>
    </source>
</evidence>
<dbReference type="PANTHER" id="PTHR23523">
    <property type="match status" value="1"/>
</dbReference>
<dbReference type="InterPro" id="IPR020846">
    <property type="entry name" value="MFS_dom"/>
</dbReference>
<reference evidence="8 9" key="1">
    <citation type="submission" date="2022-10" db="EMBL/GenBank/DDBJ databases">
        <title>The complete genomes of actinobacterial strains from the NBC collection.</title>
        <authorList>
            <person name="Joergensen T.S."/>
            <person name="Alvarez Arevalo M."/>
            <person name="Sterndorff E.B."/>
            <person name="Faurdal D."/>
            <person name="Vuksanovic O."/>
            <person name="Mourched A.-S."/>
            <person name="Charusanti P."/>
            <person name="Shaw S."/>
            <person name="Blin K."/>
            <person name="Weber T."/>
        </authorList>
    </citation>
    <scope>NUCLEOTIDE SEQUENCE [LARGE SCALE GENOMIC DNA]</scope>
    <source>
        <strain evidence="8 9">NBC_00319</strain>
    </source>
</reference>
<keyword evidence="4 6" id="KW-0472">Membrane</keyword>
<feature type="region of interest" description="Disordered" evidence="5">
    <location>
        <begin position="414"/>
        <end position="447"/>
    </location>
</feature>
<protein>
    <submittedName>
        <fullName evidence="8">MFS transporter</fullName>
    </submittedName>
</protein>
<name>A0AAU4K525_9NOCA</name>
<evidence type="ECO:0000256" key="6">
    <source>
        <dbReference type="SAM" id="Phobius"/>
    </source>
</evidence>
<feature type="transmembrane region" description="Helical" evidence="6">
    <location>
        <begin position="382"/>
        <end position="403"/>
    </location>
</feature>
<accession>A0AAU4K525</accession>
<evidence type="ECO:0000256" key="2">
    <source>
        <dbReference type="ARBA" id="ARBA00022692"/>
    </source>
</evidence>
<dbReference type="PANTHER" id="PTHR23523:SF2">
    <property type="entry name" value="2-NITROIMIDAZOLE TRANSPORTER"/>
    <property type="match status" value="1"/>
</dbReference>